<dbReference type="EMBL" id="CAMKVN010026844">
    <property type="protein sequence ID" value="CAI2201203.1"/>
    <property type="molecule type" value="Genomic_DNA"/>
</dbReference>
<comment type="caution">
    <text evidence="1">The sequence shown here is derived from an EMBL/GenBank/DDBJ whole genome shotgun (WGS) entry which is preliminary data.</text>
</comment>
<evidence type="ECO:0000313" key="1">
    <source>
        <dbReference type="EMBL" id="CAI2201203.1"/>
    </source>
</evidence>
<dbReference type="AlphaFoldDB" id="A0A9W4TF85"/>
<dbReference type="Proteomes" id="UP001153678">
    <property type="component" value="Unassembled WGS sequence"/>
</dbReference>
<gene>
    <name evidence="1" type="ORF">FWILDA_LOCUS19948</name>
</gene>
<protein>
    <submittedName>
        <fullName evidence="1">8397_t:CDS:1</fullName>
    </submittedName>
</protein>
<accession>A0A9W4TF85</accession>
<feature type="non-terminal residue" evidence="1">
    <location>
        <position position="1"/>
    </location>
</feature>
<proteinExistence type="predicted"/>
<keyword evidence="2" id="KW-1185">Reference proteome</keyword>
<name>A0A9W4TF85_9GLOM</name>
<evidence type="ECO:0000313" key="2">
    <source>
        <dbReference type="Proteomes" id="UP001153678"/>
    </source>
</evidence>
<sequence>EWLKKISSHSFTHIIKKQEFGCGIVHFDTHKDASTFLHAMKNKLFNISEDKAIRFSEAYKFGTKEFIEYEKIPEERSKRKVVIDVVDDDNDAHK</sequence>
<reference evidence="1" key="1">
    <citation type="submission" date="2022-08" db="EMBL/GenBank/DDBJ databases">
        <authorList>
            <person name="Kallberg Y."/>
            <person name="Tangrot J."/>
            <person name="Rosling A."/>
        </authorList>
    </citation>
    <scope>NUCLEOTIDE SEQUENCE</scope>
    <source>
        <strain evidence="1">Wild A</strain>
    </source>
</reference>
<organism evidence="1 2">
    <name type="scientific">Funneliformis geosporum</name>
    <dbReference type="NCBI Taxonomy" id="1117311"/>
    <lineage>
        <taxon>Eukaryota</taxon>
        <taxon>Fungi</taxon>
        <taxon>Fungi incertae sedis</taxon>
        <taxon>Mucoromycota</taxon>
        <taxon>Glomeromycotina</taxon>
        <taxon>Glomeromycetes</taxon>
        <taxon>Glomerales</taxon>
        <taxon>Glomeraceae</taxon>
        <taxon>Funneliformis</taxon>
    </lineage>
</organism>
<dbReference type="OrthoDB" id="2309302at2759"/>
<feature type="non-terminal residue" evidence="1">
    <location>
        <position position="94"/>
    </location>
</feature>